<name>A0A1E4RSH4_9ASCO</name>
<dbReference type="InterPro" id="IPR029052">
    <property type="entry name" value="Metallo-depent_PP-like"/>
</dbReference>
<dbReference type="Gene3D" id="3.60.21.10">
    <property type="match status" value="2"/>
</dbReference>
<dbReference type="InterPro" id="IPR024654">
    <property type="entry name" value="Calcineurin-like_PHP_lpxH"/>
</dbReference>
<keyword evidence="7" id="KW-1185">Reference proteome</keyword>
<evidence type="ECO:0000256" key="3">
    <source>
        <dbReference type="RuleBase" id="RU362040"/>
    </source>
</evidence>
<dbReference type="AlphaFoldDB" id="A0A1E4RSH4"/>
<dbReference type="Pfam" id="PF12850">
    <property type="entry name" value="Metallophos_2"/>
    <property type="match status" value="1"/>
</dbReference>
<evidence type="ECO:0000313" key="7">
    <source>
        <dbReference type="Proteomes" id="UP000095085"/>
    </source>
</evidence>
<feature type="domain" description="Calcineurin-like phosphoesterase" evidence="5">
    <location>
        <begin position="1"/>
        <end position="161"/>
    </location>
</feature>
<proteinExistence type="inferred from homology"/>
<dbReference type="GO" id="GO:0005829">
    <property type="term" value="C:cytosol"/>
    <property type="evidence" value="ECO:0007669"/>
    <property type="project" value="GOC"/>
</dbReference>
<evidence type="ECO:0000256" key="1">
    <source>
        <dbReference type="ARBA" id="ARBA00005945"/>
    </source>
</evidence>
<evidence type="ECO:0000256" key="2">
    <source>
        <dbReference type="ARBA" id="ARBA00017767"/>
    </source>
</evidence>
<evidence type="ECO:0000259" key="5">
    <source>
        <dbReference type="Pfam" id="PF12850"/>
    </source>
</evidence>
<dbReference type="SUPFAM" id="SSF56300">
    <property type="entry name" value="Metallo-dependent phosphatases"/>
    <property type="match status" value="1"/>
</dbReference>
<dbReference type="STRING" id="984485.A0A1E4RSH4"/>
<dbReference type="PANTHER" id="PTHR11124">
    <property type="entry name" value="VACUOLAR SORTING PROTEIN VPS29"/>
    <property type="match status" value="1"/>
</dbReference>
<feature type="compositionally biased region" description="Basic and acidic residues" evidence="4">
    <location>
        <begin position="192"/>
        <end position="221"/>
    </location>
</feature>
<dbReference type="GO" id="GO:0042147">
    <property type="term" value="P:retrograde transport, endosome to Golgi"/>
    <property type="evidence" value="ECO:0007669"/>
    <property type="project" value="EnsemblFungi"/>
</dbReference>
<gene>
    <name evidence="6" type="ORF">HYPBUDRAFT_155178</name>
</gene>
<accession>A0A1E4RSH4</accession>
<evidence type="ECO:0000313" key="6">
    <source>
        <dbReference type="EMBL" id="ODV70254.1"/>
    </source>
</evidence>
<feature type="compositionally biased region" description="Acidic residues" evidence="4">
    <location>
        <begin position="167"/>
        <end position="191"/>
    </location>
</feature>
<dbReference type="Proteomes" id="UP000095085">
    <property type="component" value="Unassembled WGS sequence"/>
</dbReference>
<evidence type="ECO:0000256" key="4">
    <source>
        <dbReference type="SAM" id="MobiDB-lite"/>
    </source>
</evidence>
<dbReference type="EMBL" id="KV454538">
    <property type="protein sequence ID" value="ODV70254.1"/>
    <property type="molecule type" value="Genomic_DNA"/>
</dbReference>
<comment type="similarity">
    <text evidence="1 3">Belongs to the VPS29 family.</text>
</comment>
<feature type="region of interest" description="Disordered" evidence="4">
    <location>
        <begin position="162"/>
        <end position="233"/>
    </location>
</feature>
<dbReference type="OrthoDB" id="10258130at2759"/>
<reference evidence="7" key="1">
    <citation type="submission" date="2016-05" db="EMBL/GenBank/DDBJ databases">
        <title>Comparative genomics of biotechnologically important yeasts.</title>
        <authorList>
            <consortium name="DOE Joint Genome Institute"/>
            <person name="Riley R."/>
            <person name="Haridas S."/>
            <person name="Wolfe K.H."/>
            <person name="Lopes M.R."/>
            <person name="Hittinger C.T."/>
            <person name="Goker M."/>
            <person name="Salamov A."/>
            <person name="Wisecaver J."/>
            <person name="Long T.M."/>
            <person name="Aerts A.L."/>
            <person name="Barry K."/>
            <person name="Choi C."/>
            <person name="Clum A."/>
            <person name="Coughlan A.Y."/>
            <person name="Deshpande S."/>
            <person name="Douglass A.P."/>
            <person name="Hanson S.J."/>
            <person name="Klenk H.-P."/>
            <person name="Labutti K."/>
            <person name="Lapidus A."/>
            <person name="Lindquist E."/>
            <person name="Lipzen A."/>
            <person name="Meier-Kolthoff J.P."/>
            <person name="Ohm R.A."/>
            <person name="Otillar R.P."/>
            <person name="Pangilinan J."/>
            <person name="Peng Y."/>
            <person name="Rokas A."/>
            <person name="Rosa C.A."/>
            <person name="Scheuner C."/>
            <person name="Sibirny A.A."/>
            <person name="Slot J.C."/>
            <person name="Stielow J.B."/>
            <person name="Sun H."/>
            <person name="Kurtzman C.P."/>
            <person name="Blackwell M."/>
            <person name="Grigoriev I.V."/>
            <person name="Jeffries T.W."/>
        </authorList>
    </citation>
    <scope>NUCLEOTIDE SEQUENCE [LARGE SCALE GENOMIC DNA]</scope>
    <source>
        <strain evidence="7">NRRL Y-1933</strain>
    </source>
</reference>
<dbReference type="InterPro" id="IPR000979">
    <property type="entry name" value="Phosphodiesterase_MJ0936/Vps29"/>
</dbReference>
<dbReference type="GO" id="GO:0030906">
    <property type="term" value="C:retromer, cargo-selective complex"/>
    <property type="evidence" value="ECO:0007669"/>
    <property type="project" value="EnsemblFungi"/>
</dbReference>
<protein>
    <recommendedName>
        <fullName evidence="2 3">Vacuolar protein sorting-associated protein 29</fullName>
    </recommendedName>
</protein>
<dbReference type="GO" id="GO:0170071">
    <property type="term" value="C:CROP complex"/>
    <property type="evidence" value="ECO:0007669"/>
    <property type="project" value="EnsemblFungi"/>
</dbReference>
<dbReference type="GO" id="GO:0140312">
    <property type="term" value="F:cargo adaptor activity"/>
    <property type="evidence" value="ECO:0007669"/>
    <property type="project" value="EnsemblFungi"/>
</dbReference>
<dbReference type="RefSeq" id="XP_020079321.1">
    <property type="nucleotide sequence ID" value="XM_020222088.1"/>
</dbReference>
<organism evidence="6 7">
    <name type="scientific">Hyphopichia burtonii NRRL Y-1933</name>
    <dbReference type="NCBI Taxonomy" id="984485"/>
    <lineage>
        <taxon>Eukaryota</taxon>
        <taxon>Fungi</taxon>
        <taxon>Dikarya</taxon>
        <taxon>Ascomycota</taxon>
        <taxon>Saccharomycotina</taxon>
        <taxon>Pichiomycetes</taxon>
        <taxon>Debaryomycetaceae</taxon>
        <taxon>Hyphopichia</taxon>
    </lineage>
</organism>
<sequence length="274" mass="31070">MLTLLIGDLHIPERSIEIPPKFRKLLAPNPNQTPSNNKISQVLCLGNLTNSFDTLKFLTNLSPSFNLVKGEFDNSVILSQQLNELNLKIDPIPYHQTIQNGNLKIGFTNGYQVIPKNDPLSLLNLARELDVDILVWGGTHKVEAYTLDEKFFINPGSVTGSYSFDWPDNEDDDEEEEDEEDEPEEKEEENGEEKNADVKEEQNGETQDSKTEETESDKPVEDEKDEELNNEITDLSSSIPSFCLLDTNGNKCTAYIYTYIEGEVKVDKVTYQKE</sequence>
<dbReference type="GeneID" id="30996637"/>
<dbReference type="GO" id="GO:0005768">
    <property type="term" value="C:endosome"/>
    <property type="evidence" value="ECO:0007669"/>
    <property type="project" value="EnsemblFungi"/>
</dbReference>
<dbReference type="NCBIfam" id="TIGR00040">
    <property type="entry name" value="yfcE"/>
    <property type="match status" value="1"/>
</dbReference>